<dbReference type="PROSITE" id="PS51257">
    <property type="entry name" value="PROKAR_LIPOPROTEIN"/>
    <property type="match status" value="1"/>
</dbReference>
<accession>A0A840MJL7</accession>
<proteinExistence type="predicted"/>
<dbReference type="RefSeq" id="WP_184033786.1">
    <property type="nucleotide sequence ID" value="NZ_JACHHY010000001.1"/>
</dbReference>
<name>A0A840MJL7_9PROT</name>
<evidence type="ECO:0000313" key="4">
    <source>
        <dbReference type="Proteomes" id="UP000575898"/>
    </source>
</evidence>
<dbReference type="EMBL" id="JACHHY010000001">
    <property type="protein sequence ID" value="MBB5016882.1"/>
    <property type="molecule type" value="Genomic_DNA"/>
</dbReference>
<dbReference type="Proteomes" id="UP000575898">
    <property type="component" value="Unassembled WGS sequence"/>
</dbReference>
<feature type="compositionally biased region" description="Low complexity" evidence="1">
    <location>
        <begin position="62"/>
        <end position="73"/>
    </location>
</feature>
<comment type="caution">
    <text evidence="3">The sequence shown here is derived from an EMBL/GenBank/DDBJ whole genome shotgun (WGS) entry which is preliminary data.</text>
</comment>
<sequence length="98" mass="10316">MFKFKYLVASACVLLSASAFACEGCAGQRTISVLCFTDNPPAFCKNRPQTEEATNLADASKEQPATTATEQTEPPAPPPPPLPPPAPEKKSKPAAAKK</sequence>
<reference evidence="3 4" key="1">
    <citation type="submission" date="2020-08" db="EMBL/GenBank/DDBJ databases">
        <title>Genomic Encyclopedia of Type Strains, Phase IV (KMG-IV): sequencing the most valuable type-strain genomes for metagenomic binning, comparative biology and taxonomic classification.</title>
        <authorList>
            <person name="Goeker M."/>
        </authorList>
    </citation>
    <scope>NUCLEOTIDE SEQUENCE [LARGE SCALE GENOMIC DNA]</scope>
    <source>
        <strain evidence="3 4">DSM 27165</strain>
    </source>
</reference>
<feature type="signal peptide" evidence="2">
    <location>
        <begin position="1"/>
        <end position="21"/>
    </location>
</feature>
<evidence type="ECO:0000313" key="3">
    <source>
        <dbReference type="EMBL" id="MBB5016882.1"/>
    </source>
</evidence>
<feature type="compositionally biased region" description="Pro residues" evidence="1">
    <location>
        <begin position="74"/>
        <end position="86"/>
    </location>
</feature>
<feature type="chain" id="PRO_5032808132" evidence="2">
    <location>
        <begin position="22"/>
        <end position="98"/>
    </location>
</feature>
<evidence type="ECO:0000256" key="2">
    <source>
        <dbReference type="SAM" id="SignalP"/>
    </source>
</evidence>
<protein>
    <submittedName>
        <fullName evidence="3">Type IV secretory pathway VirB10-like protein</fullName>
    </submittedName>
</protein>
<keyword evidence="4" id="KW-1185">Reference proteome</keyword>
<keyword evidence="2" id="KW-0732">Signal</keyword>
<evidence type="ECO:0000256" key="1">
    <source>
        <dbReference type="SAM" id="MobiDB-lite"/>
    </source>
</evidence>
<organism evidence="3 4">
    <name type="scientific">Chitinivorax tropicus</name>
    <dbReference type="NCBI Taxonomy" id="714531"/>
    <lineage>
        <taxon>Bacteria</taxon>
        <taxon>Pseudomonadati</taxon>
        <taxon>Pseudomonadota</taxon>
        <taxon>Betaproteobacteria</taxon>
        <taxon>Chitinivorax</taxon>
    </lineage>
</organism>
<dbReference type="AlphaFoldDB" id="A0A840MJL7"/>
<gene>
    <name evidence="3" type="ORF">HNQ59_000144</name>
</gene>
<feature type="region of interest" description="Disordered" evidence="1">
    <location>
        <begin position="47"/>
        <end position="98"/>
    </location>
</feature>